<dbReference type="RefSeq" id="WP_187785278.1">
    <property type="nucleotide sequence ID" value="NZ_JACTVA010000026.1"/>
</dbReference>
<evidence type="ECO:0000313" key="4">
    <source>
        <dbReference type="Proteomes" id="UP000626026"/>
    </source>
</evidence>
<name>A0ABR7RPN8_9PROT</name>
<reference evidence="3 4" key="1">
    <citation type="journal article" date="2013" name="Int. J. Syst. Evol. Microbiol.">
        <title>Roseomonas aerophila sp. nov., isolated from air.</title>
        <authorList>
            <person name="Kim S.J."/>
            <person name="Weon H.Y."/>
            <person name="Ahn J.H."/>
            <person name="Hong S.B."/>
            <person name="Seok S.J."/>
            <person name="Whang K.S."/>
            <person name="Kwon S.W."/>
        </authorList>
    </citation>
    <scope>NUCLEOTIDE SEQUENCE [LARGE SCALE GENOMIC DNA]</scope>
    <source>
        <strain evidence="3 4">NBRC 108923</strain>
    </source>
</reference>
<proteinExistence type="inferred from homology"/>
<evidence type="ECO:0000313" key="3">
    <source>
        <dbReference type="EMBL" id="MBC9208120.1"/>
    </source>
</evidence>
<dbReference type="Gene3D" id="2.20.25.10">
    <property type="match status" value="1"/>
</dbReference>
<dbReference type="Proteomes" id="UP000626026">
    <property type="component" value="Unassembled WGS sequence"/>
</dbReference>
<dbReference type="EMBL" id="JACTVA010000026">
    <property type="protein sequence ID" value="MBC9208120.1"/>
    <property type="molecule type" value="Genomic_DNA"/>
</dbReference>
<feature type="compositionally biased region" description="Polar residues" evidence="2">
    <location>
        <begin position="1"/>
        <end position="13"/>
    </location>
</feature>
<comment type="caution">
    <text evidence="3">The sequence shown here is derived from an EMBL/GenBank/DDBJ whole genome shotgun (WGS) entry which is preliminary data.</text>
</comment>
<dbReference type="InterPro" id="IPR005651">
    <property type="entry name" value="Trm112-like"/>
</dbReference>
<protein>
    <recommendedName>
        <fullName evidence="1">UPF0434 protein IBL26_14850</fullName>
    </recommendedName>
</protein>
<dbReference type="Pfam" id="PF03966">
    <property type="entry name" value="Trm112p"/>
    <property type="match status" value="1"/>
</dbReference>
<keyword evidence="4" id="KW-1185">Reference proteome</keyword>
<evidence type="ECO:0000256" key="2">
    <source>
        <dbReference type="SAM" id="MobiDB-lite"/>
    </source>
</evidence>
<dbReference type="HAMAP" id="MF_01187">
    <property type="entry name" value="UPF0434"/>
    <property type="match status" value="1"/>
</dbReference>
<dbReference type="SUPFAM" id="SSF158997">
    <property type="entry name" value="Trm112p-like"/>
    <property type="match status" value="1"/>
</dbReference>
<comment type="similarity">
    <text evidence="1">Belongs to the UPF0434 family.</text>
</comment>
<organism evidence="3 4">
    <name type="scientific">Teichococcus aerophilus</name>
    <dbReference type="NCBI Taxonomy" id="1224513"/>
    <lineage>
        <taxon>Bacteria</taxon>
        <taxon>Pseudomonadati</taxon>
        <taxon>Pseudomonadota</taxon>
        <taxon>Alphaproteobacteria</taxon>
        <taxon>Acetobacterales</taxon>
        <taxon>Roseomonadaceae</taxon>
        <taxon>Roseomonas</taxon>
    </lineage>
</organism>
<evidence type="ECO:0000256" key="1">
    <source>
        <dbReference type="HAMAP-Rule" id="MF_01187"/>
    </source>
</evidence>
<dbReference type="PANTHER" id="PTHR33505:SF4">
    <property type="entry name" value="PROTEIN PREY, MITOCHONDRIAL"/>
    <property type="match status" value="1"/>
</dbReference>
<feature type="region of interest" description="Disordered" evidence="2">
    <location>
        <begin position="1"/>
        <end position="20"/>
    </location>
</feature>
<accession>A0ABR7RPN8</accession>
<dbReference type="PANTHER" id="PTHR33505">
    <property type="entry name" value="ZGC:162634"/>
    <property type="match status" value="1"/>
</dbReference>
<gene>
    <name evidence="3" type="ORF">IBL26_14850</name>
</gene>
<sequence>MSTETDTPPSAQPSGGPVDPRLLEILVCPLTKGPLVYDRQKGELISEKAGLAYPIRDGIPIMLPDEARRLEG</sequence>